<evidence type="ECO:0000256" key="1">
    <source>
        <dbReference type="SAM" id="Phobius"/>
    </source>
</evidence>
<feature type="transmembrane region" description="Helical" evidence="1">
    <location>
        <begin position="30"/>
        <end position="56"/>
    </location>
</feature>
<organism evidence="2 3">
    <name type="scientific">Brachionus plicatilis</name>
    <name type="common">Marine rotifer</name>
    <name type="synonym">Brachionus muelleri</name>
    <dbReference type="NCBI Taxonomy" id="10195"/>
    <lineage>
        <taxon>Eukaryota</taxon>
        <taxon>Metazoa</taxon>
        <taxon>Spiralia</taxon>
        <taxon>Gnathifera</taxon>
        <taxon>Rotifera</taxon>
        <taxon>Eurotatoria</taxon>
        <taxon>Monogononta</taxon>
        <taxon>Pseudotrocha</taxon>
        <taxon>Ploima</taxon>
        <taxon>Brachionidae</taxon>
        <taxon>Brachionus</taxon>
    </lineage>
</organism>
<dbReference type="EMBL" id="REGN01009053">
    <property type="protein sequence ID" value="RNA02082.1"/>
    <property type="molecule type" value="Genomic_DNA"/>
</dbReference>
<reference evidence="2 3" key="1">
    <citation type="journal article" date="2018" name="Sci. Rep.">
        <title>Genomic signatures of local adaptation to the degree of environmental predictability in rotifers.</title>
        <authorList>
            <person name="Franch-Gras L."/>
            <person name="Hahn C."/>
            <person name="Garcia-Roger E.M."/>
            <person name="Carmona M.J."/>
            <person name="Serra M."/>
            <person name="Gomez A."/>
        </authorList>
    </citation>
    <scope>NUCLEOTIDE SEQUENCE [LARGE SCALE GENOMIC DNA]</scope>
    <source>
        <strain evidence="2">HYR1</strain>
    </source>
</reference>
<protein>
    <submittedName>
        <fullName evidence="2">Uncharacterized protein</fullName>
    </submittedName>
</protein>
<evidence type="ECO:0000313" key="3">
    <source>
        <dbReference type="Proteomes" id="UP000276133"/>
    </source>
</evidence>
<comment type="caution">
    <text evidence="2">The sequence shown here is derived from an EMBL/GenBank/DDBJ whole genome shotgun (WGS) entry which is preliminary data.</text>
</comment>
<keyword evidence="1" id="KW-0472">Membrane</keyword>
<name>A0A3M7PSG0_BRAPC</name>
<dbReference type="AlphaFoldDB" id="A0A3M7PSG0"/>
<dbReference type="Proteomes" id="UP000276133">
    <property type="component" value="Unassembled WGS sequence"/>
</dbReference>
<sequence>MVREISRKCTPRQIELYLNGINCLKKQFSLFIYFIYLFKIYLYSIFVVSSGFGLFFNDLDFFLGLLNNSEQKLNLIVYPLTAPTETLKIEFK</sequence>
<keyword evidence="1" id="KW-0812">Transmembrane</keyword>
<evidence type="ECO:0000313" key="2">
    <source>
        <dbReference type="EMBL" id="RNA02082.1"/>
    </source>
</evidence>
<gene>
    <name evidence="2" type="ORF">BpHYR1_016852</name>
</gene>
<accession>A0A3M7PSG0</accession>
<proteinExistence type="predicted"/>
<keyword evidence="3" id="KW-1185">Reference proteome</keyword>
<keyword evidence="1" id="KW-1133">Transmembrane helix</keyword>